<evidence type="ECO:0000256" key="3">
    <source>
        <dbReference type="ARBA" id="ARBA00022801"/>
    </source>
</evidence>
<evidence type="ECO:0000256" key="1">
    <source>
        <dbReference type="ARBA" id="ARBA00008779"/>
    </source>
</evidence>
<keyword evidence="6" id="KW-1185">Reference proteome</keyword>
<dbReference type="GO" id="GO:0005737">
    <property type="term" value="C:cytoplasm"/>
    <property type="evidence" value="ECO:0007669"/>
    <property type="project" value="TreeGrafter"/>
</dbReference>
<sequence>MKNIVFIFPDQMRADYLGCYGADFAKTPNIDQLAGEGVVYENACSTSPLCVPARASLLTGKNAIVNGVLENSTWLRPDHGACGIETWPQILSDNGYDTIAVGKMHFYPWDTMEGFDKRIISEDKRHYLVEDDYADYLTSKGLKKYRGIDCEGYAEGKGAMMNPFKLEDQADQWITRQACDTIGASSDDKPFAMMVGFLSPHCPYDPDVSFAEHFQSSEMPDSVPETPESMSFRERLVNAYKKPWAQVDYSSFTEEEKKKVKAHYSACIHDVDVCVGYIVEALKKKGIYDNTVIIFASDHGDFVGDFGLIGKHYYYEPSIHVPLIIKDTTVQASGTRKKEVVNLTDIRATILQIAGIEGIQDIETEDSKILSCYKESTEERMLFGATDIGYMARMNEWKLCRYKKGLTQLFNLNKDPYEQVNLAYTQENMDIFKKLDAYMQKRIVESIYEANMDKIVDKTTSLDEDDYFKRHWKRPYPVSQHNGSCC</sequence>
<evidence type="ECO:0000259" key="4">
    <source>
        <dbReference type="Pfam" id="PF00884"/>
    </source>
</evidence>
<dbReference type="InterPro" id="IPR024607">
    <property type="entry name" value="Sulfatase_CS"/>
</dbReference>
<evidence type="ECO:0000313" key="6">
    <source>
        <dbReference type="Proteomes" id="UP000683246"/>
    </source>
</evidence>
<dbReference type="PROSITE" id="PS00149">
    <property type="entry name" value="SULFATASE_2"/>
    <property type="match status" value="1"/>
</dbReference>
<keyword evidence="2" id="KW-0479">Metal-binding</keyword>
<dbReference type="EMBL" id="CP058649">
    <property type="protein sequence ID" value="QUI22112.1"/>
    <property type="molecule type" value="Genomic_DNA"/>
</dbReference>
<dbReference type="InterPro" id="IPR000917">
    <property type="entry name" value="Sulfatase_N"/>
</dbReference>
<evidence type="ECO:0000313" key="5">
    <source>
        <dbReference type="EMBL" id="QUI22112.1"/>
    </source>
</evidence>
<dbReference type="InterPro" id="IPR017850">
    <property type="entry name" value="Alkaline_phosphatase_core_sf"/>
</dbReference>
<feature type="domain" description="Sulfatase N-terminal" evidence="4">
    <location>
        <begin position="2"/>
        <end position="356"/>
    </location>
</feature>
<dbReference type="SUPFAM" id="SSF53649">
    <property type="entry name" value="Alkaline phosphatase-like"/>
    <property type="match status" value="1"/>
</dbReference>
<accession>A0A8J8MHV2</accession>
<proteinExistence type="inferred from homology"/>
<keyword evidence="3 5" id="KW-0378">Hydrolase</keyword>
<dbReference type="GO" id="GO:0008484">
    <property type="term" value="F:sulfuric ester hydrolase activity"/>
    <property type="evidence" value="ECO:0007669"/>
    <property type="project" value="TreeGrafter"/>
</dbReference>
<dbReference type="KEGG" id="vpy:HZI73_07275"/>
<protein>
    <submittedName>
        <fullName evidence="5">Sulfatase-like hydrolase/transferase</fullName>
    </submittedName>
</protein>
<comment type="similarity">
    <text evidence="1">Belongs to the sulfatase family.</text>
</comment>
<organism evidence="5 6">
    <name type="scientific">Vallitalea pronyensis</name>
    <dbReference type="NCBI Taxonomy" id="1348613"/>
    <lineage>
        <taxon>Bacteria</taxon>
        <taxon>Bacillati</taxon>
        <taxon>Bacillota</taxon>
        <taxon>Clostridia</taxon>
        <taxon>Lachnospirales</taxon>
        <taxon>Vallitaleaceae</taxon>
        <taxon>Vallitalea</taxon>
    </lineage>
</organism>
<dbReference type="PANTHER" id="PTHR45953:SF1">
    <property type="entry name" value="IDURONATE 2-SULFATASE"/>
    <property type="match status" value="1"/>
</dbReference>
<dbReference type="AlphaFoldDB" id="A0A8J8MHV2"/>
<evidence type="ECO:0000256" key="2">
    <source>
        <dbReference type="ARBA" id="ARBA00022723"/>
    </source>
</evidence>
<name>A0A8J8MHV2_9FIRM</name>
<dbReference type="Proteomes" id="UP000683246">
    <property type="component" value="Chromosome"/>
</dbReference>
<gene>
    <name evidence="5" type="ORF">HZI73_07275</name>
</gene>
<dbReference type="Pfam" id="PF00884">
    <property type="entry name" value="Sulfatase"/>
    <property type="match status" value="1"/>
</dbReference>
<reference evidence="5" key="1">
    <citation type="submission" date="2020-07" db="EMBL/GenBank/DDBJ databases">
        <title>Vallitalea pronyensis genome.</title>
        <authorList>
            <person name="Postec A."/>
        </authorList>
    </citation>
    <scope>NUCLEOTIDE SEQUENCE</scope>
    <source>
        <strain evidence="5">FatNI3</strain>
    </source>
</reference>
<dbReference type="PANTHER" id="PTHR45953">
    <property type="entry name" value="IDURONATE 2-SULFATASE"/>
    <property type="match status" value="1"/>
</dbReference>
<dbReference type="RefSeq" id="WP_212697590.1">
    <property type="nucleotide sequence ID" value="NZ_CP058649.1"/>
</dbReference>
<dbReference type="GO" id="GO:0046872">
    <property type="term" value="F:metal ion binding"/>
    <property type="evidence" value="ECO:0007669"/>
    <property type="project" value="UniProtKB-KW"/>
</dbReference>
<dbReference type="Gene3D" id="3.40.720.10">
    <property type="entry name" value="Alkaline Phosphatase, subunit A"/>
    <property type="match status" value="1"/>
</dbReference>